<sequence length="564" mass="60625">CTWRERIAPGTSATKTTTSPIMSTLTSSDFGELKRPTTRVHAPPGGGSNWSFGDDTAPAAPQKKRGGVVNSPPQAPAPAPAAVPPPAPIVAAPVAAPAPVAVHTGQLRVAIIKTKADAEVVDAMTRNCVDKLALNQHVVADTFAVPSLDDLAYAANKLAQQGGFHAVICFGFLNVADPLFPALSHCLTQSFIDVGVKNVKPIVRALFVGEPRTASVKVNGGWGSEFADNIEDLIRIGGFVSAPVQHNAPATANGAAHSSKSVVKISKGNVVPQRVSNAPRSVAHTLDLLRSSLYEHGAKGIAGLGRKFRVIDDDNNNQLSRSEFSKAIREHALDLTDSEVDELFQFIDADNSGGINFDEFLVAVRGELNERRTQMVLAAFKVLDADGNGIIELNDIMQKYSADKHPEVLSGKKTKDQVLRDFLDTFDGGEKDGKVHPNEFVRYYANVSASIDDDDYFELMIRNAWHISGGEGWCQNTTCRRVLVTHADGSQTVEEIMNDIGIEASNLQAMHANLQAQGINAQDINRTGYVENKNDANKRANESFQPKYVKKKQTGAGESSIVFG</sequence>
<dbReference type="GO" id="GO:0005509">
    <property type="term" value="F:calcium ion binding"/>
    <property type="evidence" value="ECO:0007669"/>
    <property type="project" value="InterPro"/>
</dbReference>
<comment type="similarity">
    <text evidence="2">Belongs to the DMRL synthase family.</text>
</comment>
<evidence type="ECO:0000313" key="10">
    <source>
        <dbReference type="EMBL" id="DAZ98398.1"/>
    </source>
</evidence>
<dbReference type="SMART" id="SM00054">
    <property type="entry name" value="EFh"/>
    <property type="match status" value="4"/>
</dbReference>
<keyword evidence="7" id="KW-0106">Calcium</keyword>
<proteinExistence type="inferred from homology"/>
<dbReference type="InterPro" id="IPR002180">
    <property type="entry name" value="LS/RS"/>
</dbReference>
<name>A0AAV2YYC8_9STRA</name>
<dbReference type="PROSITE" id="PS50222">
    <property type="entry name" value="EF_HAND_2"/>
    <property type="match status" value="3"/>
</dbReference>
<evidence type="ECO:0000256" key="5">
    <source>
        <dbReference type="ARBA" id="ARBA00022723"/>
    </source>
</evidence>
<dbReference type="GO" id="GO:0009349">
    <property type="term" value="C:riboflavin synthase complex"/>
    <property type="evidence" value="ECO:0007669"/>
    <property type="project" value="InterPro"/>
</dbReference>
<dbReference type="PANTHER" id="PTHR34524">
    <property type="entry name" value="CALCYPHOSIN"/>
    <property type="match status" value="1"/>
</dbReference>
<feature type="region of interest" description="Disordered" evidence="8">
    <location>
        <begin position="536"/>
        <end position="564"/>
    </location>
</feature>
<evidence type="ECO:0000256" key="4">
    <source>
        <dbReference type="ARBA" id="ARBA00022679"/>
    </source>
</evidence>
<comment type="pathway">
    <text evidence="1">Cofactor biosynthesis; riboflavin biosynthesis.</text>
</comment>
<reference evidence="10" key="2">
    <citation type="journal article" date="2023" name="Microbiol Resour">
        <title>Decontamination and Annotation of the Draft Genome Sequence of the Oomycete Lagenidium giganteum ARSEF 373.</title>
        <authorList>
            <person name="Morgan W.R."/>
            <person name="Tartar A."/>
        </authorList>
    </citation>
    <scope>NUCLEOTIDE SEQUENCE</scope>
    <source>
        <strain evidence="10">ARSEF 373</strain>
    </source>
</reference>
<dbReference type="GO" id="GO:0016740">
    <property type="term" value="F:transferase activity"/>
    <property type="evidence" value="ECO:0007669"/>
    <property type="project" value="UniProtKB-KW"/>
</dbReference>
<dbReference type="Proteomes" id="UP001146120">
    <property type="component" value="Unassembled WGS sequence"/>
</dbReference>
<accession>A0AAV2YYC8</accession>
<dbReference type="InterPro" id="IPR051581">
    <property type="entry name" value="Ca-bind"/>
</dbReference>
<dbReference type="Pfam" id="PF00885">
    <property type="entry name" value="DMRL_synthase"/>
    <property type="match status" value="1"/>
</dbReference>
<organism evidence="10 11">
    <name type="scientific">Lagenidium giganteum</name>
    <dbReference type="NCBI Taxonomy" id="4803"/>
    <lineage>
        <taxon>Eukaryota</taxon>
        <taxon>Sar</taxon>
        <taxon>Stramenopiles</taxon>
        <taxon>Oomycota</taxon>
        <taxon>Peronosporomycetes</taxon>
        <taxon>Pythiales</taxon>
        <taxon>Pythiaceae</taxon>
    </lineage>
</organism>
<evidence type="ECO:0000313" key="11">
    <source>
        <dbReference type="Proteomes" id="UP001146120"/>
    </source>
</evidence>
<evidence type="ECO:0000256" key="7">
    <source>
        <dbReference type="ARBA" id="ARBA00022837"/>
    </source>
</evidence>
<feature type="non-terminal residue" evidence="10">
    <location>
        <position position="1"/>
    </location>
</feature>
<feature type="domain" description="EF-hand" evidence="9">
    <location>
        <begin position="371"/>
        <end position="406"/>
    </location>
</feature>
<dbReference type="PROSITE" id="PS00018">
    <property type="entry name" value="EF_HAND_1"/>
    <property type="match status" value="2"/>
</dbReference>
<feature type="compositionally biased region" description="Polar residues" evidence="8">
    <location>
        <begin position="11"/>
        <end position="29"/>
    </location>
</feature>
<evidence type="ECO:0000256" key="8">
    <source>
        <dbReference type="SAM" id="MobiDB-lite"/>
    </source>
</evidence>
<dbReference type="Pfam" id="PF13499">
    <property type="entry name" value="EF-hand_7"/>
    <property type="match status" value="1"/>
</dbReference>
<dbReference type="AlphaFoldDB" id="A0AAV2YYC8"/>
<dbReference type="InterPro" id="IPR036467">
    <property type="entry name" value="LS/RS_sf"/>
</dbReference>
<keyword evidence="6" id="KW-0677">Repeat</keyword>
<evidence type="ECO:0000259" key="9">
    <source>
        <dbReference type="PROSITE" id="PS50222"/>
    </source>
</evidence>
<keyword evidence="3" id="KW-0686">Riboflavin biosynthesis</keyword>
<dbReference type="SUPFAM" id="SSF47473">
    <property type="entry name" value="EF-hand"/>
    <property type="match status" value="1"/>
</dbReference>
<feature type="domain" description="EF-hand" evidence="9">
    <location>
        <begin position="299"/>
        <end position="334"/>
    </location>
</feature>
<dbReference type="GO" id="GO:0009231">
    <property type="term" value="P:riboflavin biosynthetic process"/>
    <property type="evidence" value="ECO:0007669"/>
    <property type="project" value="UniProtKB-KW"/>
</dbReference>
<dbReference type="Gene3D" id="1.10.238.10">
    <property type="entry name" value="EF-hand"/>
    <property type="match status" value="2"/>
</dbReference>
<dbReference type="CDD" id="cd00051">
    <property type="entry name" value="EFh"/>
    <property type="match status" value="1"/>
</dbReference>
<comment type="caution">
    <text evidence="10">The sequence shown here is derived from an EMBL/GenBank/DDBJ whole genome shotgun (WGS) entry which is preliminary data.</text>
</comment>
<keyword evidence="11" id="KW-1185">Reference proteome</keyword>
<feature type="compositionally biased region" description="Pro residues" evidence="8">
    <location>
        <begin position="73"/>
        <end position="83"/>
    </location>
</feature>
<dbReference type="PANTHER" id="PTHR34524:SF6">
    <property type="entry name" value="CALCYPHOSINE LIKE"/>
    <property type="match status" value="1"/>
</dbReference>
<gene>
    <name evidence="10" type="ORF">N0F65_000112</name>
</gene>
<reference evidence="10" key="1">
    <citation type="submission" date="2022-11" db="EMBL/GenBank/DDBJ databases">
        <authorList>
            <person name="Morgan W.R."/>
            <person name="Tartar A."/>
        </authorList>
    </citation>
    <scope>NUCLEOTIDE SEQUENCE</scope>
    <source>
        <strain evidence="10">ARSEF 373</strain>
    </source>
</reference>
<evidence type="ECO:0000256" key="1">
    <source>
        <dbReference type="ARBA" id="ARBA00005104"/>
    </source>
</evidence>
<keyword evidence="5" id="KW-0479">Metal-binding</keyword>
<dbReference type="InterPro" id="IPR011992">
    <property type="entry name" value="EF-hand-dom_pair"/>
</dbReference>
<feature type="domain" description="EF-hand" evidence="9">
    <location>
        <begin position="335"/>
        <end position="370"/>
    </location>
</feature>
<keyword evidence="4" id="KW-0808">Transferase</keyword>
<dbReference type="Gene3D" id="3.40.50.960">
    <property type="entry name" value="Lumazine/riboflavin synthase"/>
    <property type="match status" value="1"/>
</dbReference>
<evidence type="ECO:0000256" key="6">
    <source>
        <dbReference type="ARBA" id="ARBA00022737"/>
    </source>
</evidence>
<evidence type="ECO:0000256" key="3">
    <source>
        <dbReference type="ARBA" id="ARBA00022619"/>
    </source>
</evidence>
<dbReference type="EMBL" id="DAKRPA010000107">
    <property type="protein sequence ID" value="DAZ98398.1"/>
    <property type="molecule type" value="Genomic_DNA"/>
</dbReference>
<dbReference type="SUPFAM" id="SSF52121">
    <property type="entry name" value="Lumazine synthase"/>
    <property type="match status" value="1"/>
</dbReference>
<protein>
    <recommendedName>
        <fullName evidence="9">EF-hand domain-containing protein</fullName>
    </recommendedName>
</protein>
<feature type="region of interest" description="Disordered" evidence="8">
    <location>
        <begin position="1"/>
        <end position="83"/>
    </location>
</feature>
<evidence type="ECO:0000256" key="2">
    <source>
        <dbReference type="ARBA" id="ARBA00007424"/>
    </source>
</evidence>
<dbReference type="InterPro" id="IPR018247">
    <property type="entry name" value="EF_Hand_1_Ca_BS"/>
</dbReference>
<dbReference type="InterPro" id="IPR002048">
    <property type="entry name" value="EF_hand_dom"/>
</dbReference>